<evidence type="ECO:0000313" key="2">
    <source>
        <dbReference type="Proteomes" id="UP000014411"/>
    </source>
</evidence>
<reference evidence="1 2" key="1">
    <citation type="journal article" date="2012" name="J. Bacteriol.">
        <title>Genome sequence of Rhizobium grahamii CCGE502, a broad-host-range symbiont with low nodulation competitiveness in Phaseolus vulgaris.</title>
        <authorList>
            <person name="Althabegoiti M.J."/>
            <person name="Lozano L."/>
            <person name="Torres-Tejerizo G."/>
            <person name="Ormeno-Orrillo E."/>
            <person name="Rogel M.A."/>
            <person name="Gonzalez V."/>
            <person name="Martinez-Romero E."/>
        </authorList>
    </citation>
    <scope>NUCLEOTIDE SEQUENCE [LARGE SCALE GENOMIC DNA]</scope>
    <source>
        <strain evidence="1 2">CCGE 502</strain>
    </source>
</reference>
<gene>
    <name evidence="1" type="ORF">RGCCGE502_04920</name>
</gene>
<keyword evidence="2" id="KW-1185">Reference proteome</keyword>
<dbReference type="EMBL" id="AEYE02000005">
    <property type="protein sequence ID" value="EPE99497.1"/>
    <property type="molecule type" value="Genomic_DNA"/>
</dbReference>
<dbReference type="STRING" id="990285.RGCCGE502_04920"/>
<dbReference type="AlphaFoldDB" id="S3HKZ8"/>
<evidence type="ECO:0000313" key="1">
    <source>
        <dbReference type="EMBL" id="EPE99497.1"/>
    </source>
</evidence>
<proteinExistence type="predicted"/>
<accession>S3HKZ8</accession>
<sequence length="236" mass="25932">MSITLWKPEPDVIIHQALGKACEEANELAAILARCLIQGLDQSEPVSGKPNRQALFEEISDLDAAVQWLRELVNDEYDEARADRKLNGFRRWQRMLDDDMRAPTPQSPPIELDGVERQLGGDGVWRSCSGCHELNEGVPTGAYSSIMKCHLGLGCHECGGIGAVWDTTDYAAMAEFMASVIPSPQDEAIGPQPCGIADPSARDCSNMKEVGGGMDGERYRCDVCGKGYYLDYEEMK</sequence>
<comment type="caution">
    <text evidence="1">The sequence shown here is derived from an EMBL/GenBank/DDBJ whole genome shotgun (WGS) entry which is preliminary data.</text>
</comment>
<dbReference type="Proteomes" id="UP000014411">
    <property type="component" value="Unassembled WGS sequence"/>
</dbReference>
<dbReference type="eggNOG" id="ENOG502ZZSA">
    <property type="taxonomic scope" value="Bacteria"/>
</dbReference>
<dbReference type="HOGENOM" id="CLU_1174666_0_0_5"/>
<dbReference type="RefSeq" id="WP_016553057.1">
    <property type="nucleotide sequence ID" value="NZ_AEYE02000005.1"/>
</dbReference>
<name>S3HKZ8_9HYPH</name>
<keyword evidence="1" id="KW-0675">Receptor</keyword>
<protein>
    <submittedName>
        <fullName evidence="1">Interleukin-17 receptor B</fullName>
    </submittedName>
</protein>
<organism evidence="1 2">
    <name type="scientific">Rhizobium grahamii CCGE 502</name>
    <dbReference type="NCBI Taxonomy" id="990285"/>
    <lineage>
        <taxon>Bacteria</taxon>
        <taxon>Pseudomonadati</taxon>
        <taxon>Pseudomonadota</taxon>
        <taxon>Alphaproteobacteria</taxon>
        <taxon>Hyphomicrobiales</taxon>
        <taxon>Rhizobiaceae</taxon>
        <taxon>Rhizobium/Agrobacterium group</taxon>
        <taxon>Rhizobium</taxon>
    </lineage>
</organism>